<evidence type="ECO:0000256" key="1">
    <source>
        <dbReference type="SAM" id="Phobius"/>
    </source>
</evidence>
<dbReference type="STRING" id="1095778.SAMN04489842_3217"/>
<keyword evidence="3" id="KW-1185">Reference proteome</keyword>
<evidence type="ECO:0000313" key="2">
    <source>
        <dbReference type="EMBL" id="SDR31334.1"/>
    </source>
</evidence>
<accession>A0A1H1I0W0</accession>
<feature type="transmembrane region" description="Helical" evidence="1">
    <location>
        <begin position="12"/>
        <end position="37"/>
    </location>
</feature>
<proteinExistence type="predicted"/>
<name>A0A1H1I0W0_NATTX</name>
<dbReference type="EMBL" id="FNLC01000003">
    <property type="protein sequence ID" value="SDR31334.1"/>
    <property type="molecule type" value="Genomic_DNA"/>
</dbReference>
<gene>
    <name evidence="2" type="ORF">SAMN04489842_3217</name>
</gene>
<evidence type="ECO:0000313" key="3">
    <source>
        <dbReference type="Proteomes" id="UP000198848"/>
    </source>
</evidence>
<reference evidence="3" key="1">
    <citation type="submission" date="2016-10" db="EMBL/GenBank/DDBJ databases">
        <authorList>
            <person name="Varghese N."/>
            <person name="Submissions S."/>
        </authorList>
    </citation>
    <scope>NUCLEOTIDE SEQUENCE [LARGE SCALE GENOMIC DNA]</scope>
    <source>
        <strain evidence="3">DSM 24767</strain>
    </source>
</reference>
<organism evidence="2 3">
    <name type="scientific">Natronobacterium texcoconense</name>
    <dbReference type="NCBI Taxonomy" id="1095778"/>
    <lineage>
        <taxon>Archaea</taxon>
        <taxon>Methanobacteriati</taxon>
        <taxon>Methanobacteriota</taxon>
        <taxon>Stenosarchaea group</taxon>
        <taxon>Halobacteria</taxon>
        <taxon>Halobacteriales</taxon>
        <taxon>Natrialbaceae</taxon>
        <taxon>Natronobacterium</taxon>
    </lineage>
</organism>
<feature type="transmembrane region" description="Helical" evidence="1">
    <location>
        <begin position="49"/>
        <end position="71"/>
    </location>
</feature>
<keyword evidence="1" id="KW-0472">Membrane</keyword>
<dbReference type="Proteomes" id="UP000198848">
    <property type="component" value="Unassembled WGS sequence"/>
</dbReference>
<protein>
    <submittedName>
        <fullName evidence="2">Uncharacterized protein</fullName>
    </submittedName>
</protein>
<dbReference type="AlphaFoldDB" id="A0A1H1I0W0"/>
<dbReference type="RefSeq" id="WP_090383893.1">
    <property type="nucleotide sequence ID" value="NZ_FNLC01000003.1"/>
</dbReference>
<sequence length="76" mass="7719">MTGNTTESGPIAAHQVVSVLRLVALALVVVGFAGWALEDAAAFDLESPYTIAFGVGVACAFASIYLGIFLADGGDE</sequence>
<keyword evidence="1" id="KW-0812">Transmembrane</keyword>
<keyword evidence="1" id="KW-1133">Transmembrane helix</keyword>
<dbReference type="OrthoDB" id="191535at2157"/>